<keyword evidence="3" id="KW-1185">Reference proteome</keyword>
<evidence type="ECO:0000256" key="1">
    <source>
        <dbReference type="SAM" id="SignalP"/>
    </source>
</evidence>
<reference evidence="2 3" key="1">
    <citation type="submission" date="2018-08" db="EMBL/GenBank/DDBJ databases">
        <title>Genome sequence of Marinobacter flavimaris KCTC 12185.</title>
        <authorList>
            <person name="Chun J."/>
            <person name="Kim B.-Y."/>
            <person name="Choi S.-B."/>
            <person name="Kwak M.-J."/>
        </authorList>
    </citation>
    <scope>NUCLEOTIDE SEQUENCE [LARGE SCALE GENOMIC DNA]</scope>
    <source>
        <strain evidence="2 3">KCTC 12185</strain>
    </source>
</reference>
<evidence type="ECO:0000313" key="2">
    <source>
        <dbReference type="EMBL" id="RDU39306.1"/>
    </source>
</evidence>
<dbReference type="Proteomes" id="UP000256431">
    <property type="component" value="Unassembled WGS sequence"/>
</dbReference>
<feature type="signal peptide" evidence="1">
    <location>
        <begin position="1"/>
        <end position="21"/>
    </location>
</feature>
<evidence type="ECO:0008006" key="4">
    <source>
        <dbReference type="Google" id="ProtNLM"/>
    </source>
</evidence>
<dbReference type="EMBL" id="QRDH01000012">
    <property type="protein sequence ID" value="RDU39306.1"/>
    <property type="molecule type" value="Genomic_DNA"/>
</dbReference>
<feature type="chain" id="PRO_5017610009" description="Rap1a immunity protein domain-containing protein" evidence="1">
    <location>
        <begin position="22"/>
        <end position="124"/>
    </location>
</feature>
<keyword evidence="1" id="KW-0732">Signal</keyword>
<organism evidence="2 3">
    <name type="scientific">Marinobacter flavimaris</name>
    <dbReference type="NCBI Taxonomy" id="262076"/>
    <lineage>
        <taxon>Bacteria</taxon>
        <taxon>Pseudomonadati</taxon>
        <taxon>Pseudomonadota</taxon>
        <taxon>Gammaproteobacteria</taxon>
        <taxon>Pseudomonadales</taxon>
        <taxon>Marinobacteraceae</taxon>
        <taxon>Marinobacter</taxon>
    </lineage>
</organism>
<gene>
    <name evidence="2" type="ORF">DXI23_18775</name>
</gene>
<dbReference type="AlphaFoldDB" id="A0A3D8GZ38"/>
<name>A0A3D8GZ38_9GAMM</name>
<dbReference type="RefSeq" id="WP_104272007.1">
    <property type="nucleotide sequence ID" value="NZ_PSSW01000013.1"/>
</dbReference>
<accession>A0A3D8GZ38</accession>
<evidence type="ECO:0000313" key="3">
    <source>
        <dbReference type="Proteomes" id="UP000256431"/>
    </source>
</evidence>
<proteinExistence type="predicted"/>
<protein>
    <recommendedName>
        <fullName evidence="4">Rap1a immunity protein domain-containing protein</fullName>
    </recommendedName>
</protein>
<comment type="caution">
    <text evidence="2">The sequence shown here is derived from an EMBL/GenBank/DDBJ whole genome shotgun (WGS) entry which is preliminary data.</text>
</comment>
<sequence length="124" mass="13721">MTLRYAILGLSILTAPQVLFAKEGPFQYRDASLLIQSCQEAVDVFSSHEKTGYLAAYRTSLSEALRAGYCIGVLEQFSDAYSEYCLGNAGWFENAKRIASLNLNQQESATTTTMDILEEHACGY</sequence>